<gene>
    <name evidence="3" type="ORF">CYNAS_LOCUS21236</name>
</gene>
<proteinExistence type="predicted"/>
<feature type="compositionally biased region" description="Polar residues" evidence="1">
    <location>
        <begin position="53"/>
        <end position="71"/>
    </location>
</feature>
<feature type="region of interest" description="Disordered" evidence="1">
    <location>
        <begin position="52"/>
        <end position="71"/>
    </location>
</feature>
<dbReference type="EMBL" id="CATQJL010000326">
    <property type="protein sequence ID" value="CAJ0609253.1"/>
    <property type="molecule type" value="Genomic_DNA"/>
</dbReference>
<dbReference type="AlphaFoldDB" id="A0AA36HER4"/>
<reference evidence="3" key="1">
    <citation type="submission" date="2023-07" db="EMBL/GenBank/DDBJ databases">
        <authorList>
            <consortium name="CYATHOMIX"/>
        </authorList>
    </citation>
    <scope>NUCLEOTIDE SEQUENCE</scope>
    <source>
        <strain evidence="3">N/A</strain>
    </source>
</reference>
<keyword evidence="2" id="KW-0732">Signal</keyword>
<comment type="caution">
    <text evidence="3">The sequence shown here is derived from an EMBL/GenBank/DDBJ whole genome shotgun (WGS) entry which is preliminary data.</text>
</comment>
<sequence>MILLRNLVFRLLLLNFLLVHCCSLRRRNVVPKIVNYPIREETIKSEVEGLKMSASSRAPSNRTAPLRNQPSSESRCFVYERFIIAACL</sequence>
<evidence type="ECO:0008006" key="5">
    <source>
        <dbReference type="Google" id="ProtNLM"/>
    </source>
</evidence>
<keyword evidence="4" id="KW-1185">Reference proteome</keyword>
<organism evidence="3 4">
    <name type="scientific">Cylicocyclus nassatus</name>
    <name type="common">Nematode worm</name>
    <dbReference type="NCBI Taxonomy" id="53992"/>
    <lineage>
        <taxon>Eukaryota</taxon>
        <taxon>Metazoa</taxon>
        <taxon>Ecdysozoa</taxon>
        <taxon>Nematoda</taxon>
        <taxon>Chromadorea</taxon>
        <taxon>Rhabditida</taxon>
        <taxon>Rhabditina</taxon>
        <taxon>Rhabditomorpha</taxon>
        <taxon>Strongyloidea</taxon>
        <taxon>Strongylidae</taxon>
        <taxon>Cylicocyclus</taxon>
    </lineage>
</organism>
<accession>A0AA36HER4</accession>
<evidence type="ECO:0000256" key="1">
    <source>
        <dbReference type="SAM" id="MobiDB-lite"/>
    </source>
</evidence>
<evidence type="ECO:0000256" key="2">
    <source>
        <dbReference type="SAM" id="SignalP"/>
    </source>
</evidence>
<feature type="signal peptide" evidence="2">
    <location>
        <begin position="1"/>
        <end position="23"/>
    </location>
</feature>
<name>A0AA36HER4_CYLNA</name>
<evidence type="ECO:0000313" key="3">
    <source>
        <dbReference type="EMBL" id="CAJ0609253.1"/>
    </source>
</evidence>
<dbReference type="Proteomes" id="UP001176961">
    <property type="component" value="Unassembled WGS sequence"/>
</dbReference>
<feature type="chain" id="PRO_5041370449" description="Secreted protein" evidence="2">
    <location>
        <begin position="24"/>
        <end position="88"/>
    </location>
</feature>
<evidence type="ECO:0000313" key="4">
    <source>
        <dbReference type="Proteomes" id="UP001176961"/>
    </source>
</evidence>
<protein>
    <recommendedName>
        <fullName evidence="5">Secreted protein</fullName>
    </recommendedName>
</protein>